<evidence type="ECO:0000256" key="9">
    <source>
        <dbReference type="ARBA" id="ARBA00031636"/>
    </source>
</evidence>
<dbReference type="InterPro" id="IPR050222">
    <property type="entry name" value="MATE_MdtK"/>
</dbReference>
<feature type="transmembrane region" description="Helical" evidence="10">
    <location>
        <begin position="429"/>
        <end position="451"/>
    </location>
</feature>
<accession>F4L4J6</accession>
<evidence type="ECO:0000256" key="5">
    <source>
        <dbReference type="ARBA" id="ARBA00022692"/>
    </source>
</evidence>
<organism evidence="11 12">
    <name type="scientific">Haliscomenobacter hydrossis (strain ATCC 27775 / DSM 1100 / LMG 10767 / O)</name>
    <dbReference type="NCBI Taxonomy" id="760192"/>
    <lineage>
        <taxon>Bacteria</taxon>
        <taxon>Pseudomonadati</taxon>
        <taxon>Bacteroidota</taxon>
        <taxon>Saprospiria</taxon>
        <taxon>Saprospirales</taxon>
        <taxon>Haliscomenobacteraceae</taxon>
        <taxon>Haliscomenobacter</taxon>
    </lineage>
</organism>
<keyword evidence="7" id="KW-0406">Ion transport</keyword>
<dbReference type="CDD" id="cd13139">
    <property type="entry name" value="MATE_like_14"/>
    <property type="match status" value="1"/>
</dbReference>
<evidence type="ECO:0000256" key="1">
    <source>
        <dbReference type="ARBA" id="ARBA00004651"/>
    </source>
</evidence>
<feature type="transmembrane region" description="Helical" evidence="10">
    <location>
        <begin position="286"/>
        <end position="314"/>
    </location>
</feature>
<dbReference type="PANTHER" id="PTHR43298">
    <property type="entry name" value="MULTIDRUG RESISTANCE PROTEIN NORM-RELATED"/>
    <property type="match status" value="1"/>
</dbReference>
<keyword evidence="8 10" id="KW-0472">Membrane</keyword>
<feature type="transmembrane region" description="Helical" evidence="10">
    <location>
        <begin position="371"/>
        <end position="392"/>
    </location>
</feature>
<keyword evidence="12" id="KW-1185">Reference proteome</keyword>
<dbReference type="InterPro" id="IPR002528">
    <property type="entry name" value="MATE_fam"/>
</dbReference>
<feature type="transmembrane region" description="Helical" evidence="10">
    <location>
        <begin position="103"/>
        <end position="127"/>
    </location>
</feature>
<evidence type="ECO:0000256" key="6">
    <source>
        <dbReference type="ARBA" id="ARBA00022989"/>
    </source>
</evidence>
<evidence type="ECO:0000313" key="11">
    <source>
        <dbReference type="EMBL" id="AEE51997.1"/>
    </source>
</evidence>
<keyword evidence="6 10" id="KW-1133">Transmembrane helix</keyword>
<feature type="transmembrane region" description="Helical" evidence="10">
    <location>
        <begin position="180"/>
        <end position="199"/>
    </location>
</feature>
<name>F4L4J6_HALH1</name>
<feature type="transmembrane region" description="Helical" evidence="10">
    <location>
        <begin position="404"/>
        <end position="423"/>
    </location>
</feature>
<keyword evidence="2" id="KW-0813">Transport</keyword>
<dbReference type="GO" id="GO:0006811">
    <property type="term" value="P:monoatomic ion transport"/>
    <property type="evidence" value="ECO:0007669"/>
    <property type="project" value="UniProtKB-KW"/>
</dbReference>
<reference key="2">
    <citation type="submission" date="2011-04" db="EMBL/GenBank/DDBJ databases">
        <title>Complete sequence of chromosome of Haliscomenobacter hydrossis DSM 1100.</title>
        <authorList>
            <consortium name="US DOE Joint Genome Institute (JGI-PGF)"/>
            <person name="Lucas S."/>
            <person name="Han J."/>
            <person name="Lapidus A."/>
            <person name="Bruce D."/>
            <person name="Goodwin L."/>
            <person name="Pitluck S."/>
            <person name="Peters L."/>
            <person name="Kyrpides N."/>
            <person name="Mavromatis K."/>
            <person name="Ivanova N."/>
            <person name="Ovchinnikova G."/>
            <person name="Pagani I."/>
            <person name="Daligault H."/>
            <person name="Detter J.C."/>
            <person name="Han C."/>
            <person name="Land M."/>
            <person name="Hauser L."/>
            <person name="Markowitz V."/>
            <person name="Cheng J.-F."/>
            <person name="Hugenholtz P."/>
            <person name="Woyke T."/>
            <person name="Wu D."/>
            <person name="Verbarg S."/>
            <person name="Frueling A."/>
            <person name="Brambilla E."/>
            <person name="Klenk H.-P."/>
            <person name="Eisen J.A."/>
        </authorList>
    </citation>
    <scope>NUCLEOTIDE SEQUENCE</scope>
    <source>
        <strain>DSM 1100</strain>
    </source>
</reference>
<dbReference type="eggNOG" id="COG0534">
    <property type="taxonomic scope" value="Bacteria"/>
</dbReference>
<feature type="transmembrane region" description="Helical" evidence="10">
    <location>
        <begin position="205"/>
        <end position="227"/>
    </location>
</feature>
<feature type="transmembrane region" description="Helical" evidence="10">
    <location>
        <begin position="253"/>
        <end position="274"/>
    </location>
</feature>
<keyword evidence="3" id="KW-0050">Antiport</keyword>
<keyword evidence="5 10" id="KW-0812">Transmembrane</keyword>
<dbReference type="EMBL" id="CP002691">
    <property type="protein sequence ID" value="AEE51997.1"/>
    <property type="molecule type" value="Genomic_DNA"/>
</dbReference>
<evidence type="ECO:0000256" key="10">
    <source>
        <dbReference type="SAM" id="Phobius"/>
    </source>
</evidence>
<comment type="subcellular location">
    <subcellularLocation>
        <location evidence="1">Cell membrane</location>
        <topology evidence="1">Multi-pass membrane protein</topology>
    </subcellularLocation>
</comment>
<dbReference type="GO" id="GO:0015297">
    <property type="term" value="F:antiporter activity"/>
    <property type="evidence" value="ECO:0007669"/>
    <property type="project" value="UniProtKB-KW"/>
</dbReference>
<dbReference type="PANTHER" id="PTHR43298:SF4">
    <property type="entry name" value="DRUG_SODIUM ANTIPORTER"/>
    <property type="match status" value="1"/>
</dbReference>
<feature type="transmembrane region" description="Helical" evidence="10">
    <location>
        <begin position="335"/>
        <end position="359"/>
    </location>
</feature>
<dbReference type="GO" id="GO:0042910">
    <property type="term" value="F:xenobiotic transmembrane transporter activity"/>
    <property type="evidence" value="ECO:0007669"/>
    <property type="project" value="InterPro"/>
</dbReference>
<dbReference type="KEGG" id="hhy:Halhy_4151"/>
<dbReference type="NCBIfam" id="TIGR00797">
    <property type="entry name" value="matE"/>
    <property type="match status" value="1"/>
</dbReference>
<dbReference type="InterPro" id="IPR048279">
    <property type="entry name" value="MdtK-like"/>
</dbReference>
<dbReference type="RefSeq" id="WP_013766535.1">
    <property type="nucleotide sequence ID" value="NC_015510.1"/>
</dbReference>
<evidence type="ECO:0000256" key="3">
    <source>
        <dbReference type="ARBA" id="ARBA00022449"/>
    </source>
</evidence>
<evidence type="ECO:0000256" key="8">
    <source>
        <dbReference type="ARBA" id="ARBA00023136"/>
    </source>
</evidence>
<proteinExistence type="predicted"/>
<feature type="transmembrane region" description="Helical" evidence="10">
    <location>
        <begin position="147"/>
        <end position="168"/>
    </location>
</feature>
<dbReference type="OrthoDB" id="9776324at2"/>
<dbReference type="STRING" id="760192.Halhy_4151"/>
<sequence length="461" mass="49541">MQSTLTVILDAIKGKERDYTTGGLNQALIILAIPMVIEMFMESLFALVDIFFVAKIGVEAVTTIGLTEAVLTLIYSVAIGCSSGATALVARRIGEKNPEAASFTAFQALMVGVSFGAITGIIGIFMAEDILRLMGATPEVIATGTNFVRIMLGSNVVIMLLFLLNGVFRGAGDPAIAMRTLLLANGLNIILDPIFIFGLGPIPAMGVTGAAVATTIGRSIGVMYQLYNMFWGKGAIQIGPKLMKIDWGIIRKLIEVSVSGAFQFIIASASWIFLMRIISRFGSESVAGYTIAIRVIIFALLPSWGLANAAATLVGQNLGANQPDRAEQSAWRAGYFNTIFLLVVSVLCITFAPLIMSFFTDIPLVTKIGVMTLRIFSIGNVMYAYGMVISQAFNGAGDTRTPMIVNFICFWLIEIPLGYFLAVTMGLEVMGICIAVPFSESLLAVILIVIFKKGKWKKVNV</sequence>
<evidence type="ECO:0000256" key="2">
    <source>
        <dbReference type="ARBA" id="ARBA00022448"/>
    </source>
</evidence>
<dbReference type="Pfam" id="PF01554">
    <property type="entry name" value="MatE"/>
    <property type="match status" value="2"/>
</dbReference>
<dbReference type="HOGENOM" id="CLU_012893_5_3_10"/>
<dbReference type="Proteomes" id="UP000008461">
    <property type="component" value="Chromosome"/>
</dbReference>
<keyword evidence="4" id="KW-1003">Cell membrane</keyword>
<evidence type="ECO:0000256" key="4">
    <source>
        <dbReference type="ARBA" id="ARBA00022475"/>
    </source>
</evidence>
<gene>
    <name evidence="11" type="ordered locus">Halhy_4151</name>
</gene>
<dbReference type="GO" id="GO:0005886">
    <property type="term" value="C:plasma membrane"/>
    <property type="evidence" value="ECO:0007669"/>
    <property type="project" value="UniProtKB-SubCell"/>
</dbReference>
<feature type="transmembrane region" description="Helical" evidence="10">
    <location>
        <begin position="73"/>
        <end position="91"/>
    </location>
</feature>
<protein>
    <recommendedName>
        <fullName evidence="9">Multidrug-efflux transporter</fullName>
    </recommendedName>
</protein>
<dbReference type="PIRSF" id="PIRSF006603">
    <property type="entry name" value="DinF"/>
    <property type="match status" value="1"/>
</dbReference>
<feature type="transmembrane region" description="Helical" evidence="10">
    <location>
        <begin position="27"/>
        <end position="53"/>
    </location>
</feature>
<evidence type="ECO:0000256" key="7">
    <source>
        <dbReference type="ARBA" id="ARBA00023065"/>
    </source>
</evidence>
<dbReference type="AlphaFoldDB" id="F4L4J6"/>
<evidence type="ECO:0000313" key="12">
    <source>
        <dbReference type="Proteomes" id="UP000008461"/>
    </source>
</evidence>
<reference evidence="11 12" key="1">
    <citation type="journal article" date="2011" name="Stand. Genomic Sci.">
        <title>Complete genome sequence of Haliscomenobacter hydrossis type strain (O).</title>
        <authorList>
            <consortium name="US DOE Joint Genome Institute (JGI-PGF)"/>
            <person name="Daligault H."/>
            <person name="Lapidus A."/>
            <person name="Zeytun A."/>
            <person name="Nolan M."/>
            <person name="Lucas S."/>
            <person name="Del Rio T.G."/>
            <person name="Tice H."/>
            <person name="Cheng J.F."/>
            <person name="Tapia R."/>
            <person name="Han C."/>
            <person name="Goodwin L."/>
            <person name="Pitluck S."/>
            <person name="Liolios K."/>
            <person name="Pagani I."/>
            <person name="Ivanova N."/>
            <person name="Huntemann M."/>
            <person name="Mavromatis K."/>
            <person name="Mikhailova N."/>
            <person name="Pati A."/>
            <person name="Chen A."/>
            <person name="Palaniappan K."/>
            <person name="Land M."/>
            <person name="Hauser L."/>
            <person name="Brambilla E.M."/>
            <person name="Rohde M."/>
            <person name="Verbarg S."/>
            <person name="Goker M."/>
            <person name="Bristow J."/>
            <person name="Eisen J.A."/>
            <person name="Markowitz V."/>
            <person name="Hugenholtz P."/>
            <person name="Kyrpides N.C."/>
            <person name="Klenk H.P."/>
            <person name="Woyke T."/>
        </authorList>
    </citation>
    <scope>NUCLEOTIDE SEQUENCE [LARGE SCALE GENOMIC DNA]</scope>
    <source>
        <strain evidence="12">ATCC 27775 / DSM 1100 / LMG 10767 / O</strain>
    </source>
</reference>